<gene>
    <name evidence="2" type="ORF">TNIN_294261</name>
</gene>
<keyword evidence="1" id="KW-1133">Transmembrane helix</keyword>
<reference evidence="2" key="1">
    <citation type="submission" date="2020-08" db="EMBL/GenBank/DDBJ databases">
        <title>Multicomponent nature underlies the extraordinary mechanical properties of spider dragline silk.</title>
        <authorList>
            <person name="Kono N."/>
            <person name="Nakamura H."/>
            <person name="Mori M."/>
            <person name="Yoshida Y."/>
            <person name="Ohtoshi R."/>
            <person name="Malay A.D."/>
            <person name="Moran D.A.P."/>
            <person name="Tomita M."/>
            <person name="Numata K."/>
            <person name="Arakawa K."/>
        </authorList>
    </citation>
    <scope>NUCLEOTIDE SEQUENCE</scope>
</reference>
<protein>
    <submittedName>
        <fullName evidence="2">Uncharacterized protein</fullName>
    </submittedName>
</protein>
<accession>A0A8X6I8Q7</accession>
<evidence type="ECO:0000313" key="2">
    <source>
        <dbReference type="EMBL" id="GFS34816.1"/>
    </source>
</evidence>
<name>A0A8X6I8Q7_9ARAC</name>
<keyword evidence="1" id="KW-0812">Transmembrane</keyword>
<keyword evidence="3" id="KW-1185">Reference proteome</keyword>
<sequence length="99" mass="11860">MMIIFLSRFLDSDTRVHSLVFTITWTVIHIIANLLLLYLHLADKSLYTESLFPQLPFRFTFHSLLLKEKPDKILKESHNFRCKRSNILRSSNHKPEYNR</sequence>
<dbReference type="AlphaFoldDB" id="A0A8X6I8Q7"/>
<dbReference type="EMBL" id="BMAV01024640">
    <property type="protein sequence ID" value="GFS34816.1"/>
    <property type="molecule type" value="Genomic_DNA"/>
</dbReference>
<evidence type="ECO:0000313" key="3">
    <source>
        <dbReference type="Proteomes" id="UP000886998"/>
    </source>
</evidence>
<evidence type="ECO:0000256" key="1">
    <source>
        <dbReference type="SAM" id="Phobius"/>
    </source>
</evidence>
<dbReference type="Proteomes" id="UP000886998">
    <property type="component" value="Unassembled WGS sequence"/>
</dbReference>
<proteinExistence type="predicted"/>
<feature type="transmembrane region" description="Helical" evidence="1">
    <location>
        <begin position="20"/>
        <end position="41"/>
    </location>
</feature>
<comment type="caution">
    <text evidence="2">The sequence shown here is derived from an EMBL/GenBank/DDBJ whole genome shotgun (WGS) entry which is preliminary data.</text>
</comment>
<keyword evidence="1" id="KW-0472">Membrane</keyword>
<organism evidence="2 3">
    <name type="scientific">Trichonephila inaurata madagascariensis</name>
    <dbReference type="NCBI Taxonomy" id="2747483"/>
    <lineage>
        <taxon>Eukaryota</taxon>
        <taxon>Metazoa</taxon>
        <taxon>Ecdysozoa</taxon>
        <taxon>Arthropoda</taxon>
        <taxon>Chelicerata</taxon>
        <taxon>Arachnida</taxon>
        <taxon>Araneae</taxon>
        <taxon>Araneomorphae</taxon>
        <taxon>Entelegynae</taxon>
        <taxon>Araneoidea</taxon>
        <taxon>Nephilidae</taxon>
        <taxon>Trichonephila</taxon>
        <taxon>Trichonephila inaurata</taxon>
    </lineage>
</organism>